<protein>
    <submittedName>
        <fullName evidence="4">NADAR family protein</fullName>
    </submittedName>
</protein>
<feature type="domain" description="NADAR" evidence="3">
    <location>
        <begin position="117"/>
        <end position="266"/>
    </location>
</feature>
<evidence type="ECO:0000256" key="1">
    <source>
        <dbReference type="ARBA" id="ARBA00000022"/>
    </source>
</evidence>
<dbReference type="RefSeq" id="WP_379834304.1">
    <property type="nucleotide sequence ID" value="NZ_JBHRYQ010000001.1"/>
</dbReference>
<evidence type="ECO:0000313" key="4">
    <source>
        <dbReference type="EMBL" id="MFC3809356.1"/>
    </source>
</evidence>
<dbReference type="Pfam" id="PF08719">
    <property type="entry name" value="NADAR"/>
    <property type="match status" value="1"/>
</dbReference>
<comment type="catalytic activity">
    <reaction evidence="2">
        <text>2,5-diamino-6-hydroxy-4-(5-phosphoribosylamino)-pyrimidine + H2O = 2,5,6-triamino-4-hydroxypyrimidine + D-ribose 5-phosphate</text>
        <dbReference type="Rhea" id="RHEA:23436"/>
        <dbReference type="ChEBI" id="CHEBI:15377"/>
        <dbReference type="ChEBI" id="CHEBI:58614"/>
        <dbReference type="ChEBI" id="CHEBI:78346"/>
        <dbReference type="ChEBI" id="CHEBI:137796"/>
    </reaction>
</comment>
<dbReference type="InterPro" id="IPR037238">
    <property type="entry name" value="YbiA-like_sf"/>
</dbReference>
<evidence type="ECO:0000256" key="2">
    <source>
        <dbReference type="ARBA" id="ARBA00000751"/>
    </source>
</evidence>
<name>A0ABV7YQV6_9BACT</name>
<proteinExistence type="predicted"/>
<organism evidence="4 5">
    <name type="scientific">Lacihabitans lacunae</name>
    <dbReference type="NCBI Taxonomy" id="1028214"/>
    <lineage>
        <taxon>Bacteria</taxon>
        <taxon>Pseudomonadati</taxon>
        <taxon>Bacteroidota</taxon>
        <taxon>Cytophagia</taxon>
        <taxon>Cytophagales</taxon>
        <taxon>Leadbetterellaceae</taxon>
        <taxon>Lacihabitans</taxon>
    </lineage>
</organism>
<dbReference type="CDD" id="cd15457">
    <property type="entry name" value="NADAR"/>
    <property type="match status" value="1"/>
</dbReference>
<dbReference type="Proteomes" id="UP001595616">
    <property type="component" value="Unassembled WGS sequence"/>
</dbReference>
<dbReference type="EMBL" id="JBHRYQ010000001">
    <property type="protein sequence ID" value="MFC3809356.1"/>
    <property type="molecule type" value="Genomic_DNA"/>
</dbReference>
<evidence type="ECO:0000259" key="3">
    <source>
        <dbReference type="Pfam" id="PF08719"/>
    </source>
</evidence>
<comment type="catalytic activity">
    <reaction evidence="1">
        <text>5-amino-6-(5-phospho-D-ribosylamino)uracil + H2O = 5,6-diaminouracil + D-ribose 5-phosphate</text>
        <dbReference type="Rhea" id="RHEA:55020"/>
        <dbReference type="ChEBI" id="CHEBI:15377"/>
        <dbReference type="ChEBI" id="CHEBI:46252"/>
        <dbReference type="ChEBI" id="CHEBI:58453"/>
        <dbReference type="ChEBI" id="CHEBI:78346"/>
    </reaction>
</comment>
<dbReference type="NCBIfam" id="TIGR02464">
    <property type="entry name" value="ribofla_fusion"/>
    <property type="match status" value="1"/>
</dbReference>
<sequence length="289" mass="33802">MELKYYQYRLGTAKFIAGEMHASLHQFDFDKQLSDTIFGRQIIECITSDKYSKLISKHIQRGINIGDNKHTTLVAAPDFPIKSFEPGYFNPKRIELGLSGGDICFYQPDLLVESYYYFWETKHPFSQWHKCSFELEDKIFTSAEQYMMYGKAMLFGDKETATKILRTNNVREQKQLGRQVKNFNKEIWDLHAPTIVYRGNREKFIQNNELLDLLSSTKGKTIVEASPDDNIWGIGLTEKQEEAKSIFTWKGTNWLGIVLTELREEFLGNKFENGYLTLEEFKTKMIKSW</sequence>
<comment type="caution">
    <text evidence="4">The sequence shown here is derived from an EMBL/GenBank/DDBJ whole genome shotgun (WGS) entry which is preliminary data.</text>
</comment>
<dbReference type="Gene3D" id="1.10.357.40">
    <property type="entry name" value="YbiA-like"/>
    <property type="match status" value="1"/>
</dbReference>
<accession>A0ABV7YQV6</accession>
<evidence type="ECO:0000313" key="5">
    <source>
        <dbReference type="Proteomes" id="UP001595616"/>
    </source>
</evidence>
<dbReference type="SUPFAM" id="SSF143990">
    <property type="entry name" value="YbiA-like"/>
    <property type="match status" value="1"/>
</dbReference>
<gene>
    <name evidence="4" type="ORF">ACFOOI_01700</name>
</gene>
<keyword evidence="5" id="KW-1185">Reference proteome</keyword>
<dbReference type="InterPro" id="IPR012816">
    <property type="entry name" value="NADAR"/>
</dbReference>
<reference evidence="5" key="1">
    <citation type="journal article" date="2019" name="Int. J. Syst. Evol. Microbiol.">
        <title>The Global Catalogue of Microorganisms (GCM) 10K type strain sequencing project: providing services to taxonomists for standard genome sequencing and annotation.</title>
        <authorList>
            <consortium name="The Broad Institute Genomics Platform"/>
            <consortium name="The Broad Institute Genome Sequencing Center for Infectious Disease"/>
            <person name="Wu L."/>
            <person name="Ma J."/>
        </authorList>
    </citation>
    <scope>NUCLEOTIDE SEQUENCE [LARGE SCALE GENOMIC DNA]</scope>
    <source>
        <strain evidence="5">CECT 7956</strain>
    </source>
</reference>